<comment type="cofactor">
    <cofactor evidence="1">
        <name>FMN</name>
        <dbReference type="ChEBI" id="CHEBI:58210"/>
    </cofactor>
</comment>
<gene>
    <name evidence="15" type="ORF">AB6A40_010008</name>
</gene>
<dbReference type="Pfam" id="PF01207">
    <property type="entry name" value="Dus"/>
    <property type="match status" value="1"/>
</dbReference>
<comment type="catalytic activity">
    <reaction evidence="13">
        <text>5,6-dihydrouridine(17) in tRNA + NADP(+) = uridine(17) in tRNA + NADPH + H(+)</text>
        <dbReference type="Rhea" id="RHEA:53368"/>
        <dbReference type="Rhea" id="RHEA-COMP:13541"/>
        <dbReference type="Rhea" id="RHEA-COMP:13542"/>
        <dbReference type="ChEBI" id="CHEBI:15378"/>
        <dbReference type="ChEBI" id="CHEBI:57783"/>
        <dbReference type="ChEBI" id="CHEBI:58349"/>
        <dbReference type="ChEBI" id="CHEBI:65315"/>
        <dbReference type="ChEBI" id="CHEBI:74443"/>
        <dbReference type="EC" id="1.3.1.88"/>
    </reaction>
    <physiologicalReaction direction="right-to-left" evidence="13">
        <dbReference type="Rhea" id="RHEA:53370"/>
    </physiologicalReaction>
</comment>
<evidence type="ECO:0000256" key="8">
    <source>
        <dbReference type="ARBA" id="ARBA00038313"/>
    </source>
</evidence>
<organism evidence="15 16">
    <name type="scientific">Gnathostoma spinigerum</name>
    <dbReference type="NCBI Taxonomy" id="75299"/>
    <lineage>
        <taxon>Eukaryota</taxon>
        <taxon>Metazoa</taxon>
        <taxon>Ecdysozoa</taxon>
        <taxon>Nematoda</taxon>
        <taxon>Chromadorea</taxon>
        <taxon>Rhabditida</taxon>
        <taxon>Spirurina</taxon>
        <taxon>Gnathostomatomorpha</taxon>
        <taxon>Gnathostomatoidea</taxon>
        <taxon>Gnathostomatidae</taxon>
        <taxon>Gnathostoma</taxon>
    </lineage>
</organism>
<dbReference type="CDD" id="cd02801">
    <property type="entry name" value="DUS_like_FMN"/>
    <property type="match status" value="1"/>
</dbReference>
<dbReference type="GO" id="GO:0002943">
    <property type="term" value="P:tRNA dihydrouridine synthesis"/>
    <property type="evidence" value="ECO:0007669"/>
    <property type="project" value="UniProtKB-ARBA"/>
</dbReference>
<dbReference type="PANTHER" id="PTHR11082:SF5">
    <property type="entry name" value="TRNA-DIHYDROURIDINE(16_17) SYNTHASE [NAD(P)(+)]-LIKE"/>
    <property type="match status" value="1"/>
</dbReference>
<dbReference type="AlphaFoldDB" id="A0ABD6F0P0"/>
<reference evidence="15 16" key="1">
    <citation type="submission" date="2024-08" db="EMBL/GenBank/DDBJ databases">
        <title>Gnathostoma spinigerum genome.</title>
        <authorList>
            <person name="Gonzalez-Bertolin B."/>
            <person name="Monzon S."/>
            <person name="Zaballos A."/>
            <person name="Jimenez P."/>
            <person name="Dekumyoy P."/>
            <person name="Varona S."/>
            <person name="Cuesta I."/>
            <person name="Sumanam S."/>
            <person name="Adisakwattana P."/>
            <person name="Gasser R.B."/>
            <person name="Hernandez-Gonzalez A."/>
            <person name="Young N.D."/>
            <person name="Perteguer M.J."/>
        </authorList>
    </citation>
    <scope>NUCLEOTIDE SEQUENCE [LARGE SCALE GENOMIC DNA]</scope>
    <source>
        <strain evidence="15">AL3</strain>
        <tissue evidence="15">Liver</tissue>
    </source>
</reference>
<comment type="caution">
    <text evidence="15">The sequence shown here is derived from an EMBL/GenBank/DDBJ whole genome shotgun (WGS) entry which is preliminary data.</text>
</comment>
<evidence type="ECO:0000256" key="3">
    <source>
        <dbReference type="ARBA" id="ARBA00022643"/>
    </source>
</evidence>
<feature type="domain" description="DUS-like FMN-binding" evidence="14">
    <location>
        <begin position="2"/>
        <end position="238"/>
    </location>
</feature>
<name>A0ABD6F0P0_9BILA</name>
<evidence type="ECO:0000256" key="4">
    <source>
        <dbReference type="ARBA" id="ARBA00022694"/>
    </source>
</evidence>
<dbReference type="GO" id="GO:0016491">
    <property type="term" value="F:oxidoreductase activity"/>
    <property type="evidence" value="ECO:0007669"/>
    <property type="project" value="UniProtKB-KW"/>
</dbReference>
<comment type="similarity">
    <text evidence="8">Belongs to the Dus family. Dus1 subfamily.</text>
</comment>
<keyword evidence="6" id="KW-0560">Oxidoreductase</keyword>
<evidence type="ECO:0000256" key="2">
    <source>
        <dbReference type="ARBA" id="ARBA00022630"/>
    </source>
</evidence>
<keyword evidence="4" id="KW-0819">tRNA processing</keyword>
<evidence type="ECO:0000256" key="9">
    <source>
        <dbReference type="ARBA" id="ARBA00038890"/>
    </source>
</evidence>
<keyword evidence="3" id="KW-0288">FMN</keyword>
<comment type="catalytic activity">
    <reaction evidence="11">
        <text>5,6-dihydrouridine(16) in tRNA + NADP(+) = uridine(16) in tRNA + NADPH + H(+)</text>
        <dbReference type="Rhea" id="RHEA:53376"/>
        <dbReference type="Rhea" id="RHEA-COMP:13543"/>
        <dbReference type="Rhea" id="RHEA-COMP:13544"/>
        <dbReference type="ChEBI" id="CHEBI:15378"/>
        <dbReference type="ChEBI" id="CHEBI:57783"/>
        <dbReference type="ChEBI" id="CHEBI:58349"/>
        <dbReference type="ChEBI" id="CHEBI:65315"/>
        <dbReference type="ChEBI" id="CHEBI:74443"/>
        <dbReference type="EC" id="1.3.1.88"/>
    </reaction>
    <physiologicalReaction direction="right-to-left" evidence="11">
        <dbReference type="Rhea" id="RHEA:53378"/>
    </physiologicalReaction>
</comment>
<evidence type="ECO:0000256" key="1">
    <source>
        <dbReference type="ARBA" id="ARBA00001917"/>
    </source>
</evidence>
<evidence type="ECO:0000256" key="10">
    <source>
        <dbReference type="ARBA" id="ARBA00047287"/>
    </source>
</evidence>
<protein>
    <recommendedName>
        <fullName evidence="9">tRNA-dihydrouridine(16/17) synthase [NAD(P)(+)]</fullName>
        <ecNumber evidence="9">1.3.1.88</ecNumber>
    </recommendedName>
</protein>
<dbReference type="InterPro" id="IPR013785">
    <property type="entry name" value="Aldolase_TIM"/>
</dbReference>
<dbReference type="SUPFAM" id="SSF51395">
    <property type="entry name" value="FMN-linked oxidoreductases"/>
    <property type="match status" value="1"/>
</dbReference>
<proteinExistence type="inferred from homology"/>
<evidence type="ECO:0000259" key="14">
    <source>
        <dbReference type="Pfam" id="PF01207"/>
    </source>
</evidence>
<dbReference type="Proteomes" id="UP001608902">
    <property type="component" value="Unassembled WGS sequence"/>
</dbReference>
<comment type="catalytic activity">
    <reaction evidence="12">
        <text>5,6-dihydrouridine(16) in tRNA + NAD(+) = uridine(16) in tRNA + NADH + H(+)</text>
        <dbReference type="Rhea" id="RHEA:53380"/>
        <dbReference type="Rhea" id="RHEA-COMP:13543"/>
        <dbReference type="Rhea" id="RHEA-COMP:13544"/>
        <dbReference type="ChEBI" id="CHEBI:15378"/>
        <dbReference type="ChEBI" id="CHEBI:57540"/>
        <dbReference type="ChEBI" id="CHEBI:57945"/>
        <dbReference type="ChEBI" id="CHEBI:65315"/>
        <dbReference type="ChEBI" id="CHEBI:74443"/>
        <dbReference type="EC" id="1.3.1.88"/>
    </reaction>
    <physiologicalReaction direction="right-to-left" evidence="12">
        <dbReference type="Rhea" id="RHEA:53382"/>
    </physiologicalReaction>
</comment>
<keyword evidence="7" id="KW-0520">NAD</keyword>
<keyword evidence="5" id="KW-0521">NADP</keyword>
<dbReference type="EC" id="1.3.1.88" evidence="9"/>
<keyword evidence="2" id="KW-0285">Flavoprotein</keyword>
<evidence type="ECO:0000256" key="6">
    <source>
        <dbReference type="ARBA" id="ARBA00023002"/>
    </source>
</evidence>
<dbReference type="InterPro" id="IPR018517">
    <property type="entry name" value="tRNA_hU_synthase_CS"/>
</dbReference>
<evidence type="ECO:0000313" key="15">
    <source>
        <dbReference type="EMBL" id="MFH4983299.1"/>
    </source>
</evidence>
<dbReference type="PROSITE" id="PS01136">
    <property type="entry name" value="UPF0034"/>
    <property type="match status" value="1"/>
</dbReference>
<evidence type="ECO:0000313" key="16">
    <source>
        <dbReference type="Proteomes" id="UP001608902"/>
    </source>
</evidence>
<dbReference type="InterPro" id="IPR035587">
    <property type="entry name" value="DUS-like_FMN-bd"/>
</dbReference>
<evidence type="ECO:0000256" key="5">
    <source>
        <dbReference type="ARBA" id="ARBA00022857"/>
    </source>
</evidence>
<comment type="catalytic activity">
    <reaction evidence="10">
        <text>5,6-dihydrouridine(17) in tRNA + NAD(+) = uridine(17) in tRNA + NADH + H(+)</text>
        <dbReference type="Rhea" id="RHEA:53372"/>
        <dbReference type="Rhea" id="RHEA-COMP:13541"/>
        <dbReference type="Rhea" id="RHEA-COMP:13542"/>
        <dbReference type="ChEBI" id="CHEBI:15378"/>
        <dbReference type="ChEBI" id="CHEBI:57540"/>
        <dbReference type="ChEBI" id="CHEBI:57945"/>
        <dbReference type="ChEBI" id="CHEBI:65315"/>
        <dbReference type="ChEBI" id="CHEBI:74443"/>
        <dbReference type="EC" id="1.3.1.88"/>
    </reaction>
    <physiologicalReaction direction="right-to-left" evidence="10">
        <dbReference type="Rhea" id="RHEA:53374"/>
    </physiologicalReaction>
</comment>
<sequence>MMMRDHGADLCFTPMIHAHLFVSDITYRRTAFSTCAEDRPLIVQFCANNPETLLVACNLVVGFCDGVDLNLGCPQLIAKRGHYGAYLQEDRELVCHMVSLVHSCCALPLSCKIRILDDVDETIAYAKSLVDAGACMLTVHGRTREQRGPNTGLADWNIIRRVVESVNVPVLANGNIQMPGDVESCLKVTRASAVMSAEGILANPYLFEGRNEFNWEVARVYLKYAADYNAAISQIRGHLFRICHHSLLEFSDLREKLSYVCTLVEFNDILDDIERRVKNLILENNAGMTLDCKLNVTAVAPCPVSLPHWVCKPYFRPVRDDAVQSESIYREKRRAELNARAAETGLSKRQLRKRERRKIEGQKVKSIKQSYPKCARCSLPASQGCVFSFCRNCCRYKTAHERLRCNAHRFHFDTKVPKCCRTEEASLPTISSCETGYTASPEACVLESTH</sequence>
<evidence type="ECO:0000256" key="12">
    <source>
        <dbReference type="ARBA" id="ARBA00048934"/>
    </source>
</evidence>
<evidence type="ECO:0000256" key="11">
    <source>
        <dbReference type="ARBA" id="ARBA00047652"/>
    </source>
</evidence>
<dbReference type="EMBL" id="JBGFUD010011757">
    <property type="protein sequence ID" value="MFH4983299.1"/>
    <property type="molecule type" value="Genomic_DNA"/>
</dbReference>
<evidence type="ECO:0000256" key="13">
    <source>
        <dbReference type="ARBA" id="ARBA00049467"/>
    </source>
</evidence>
<accession>A0ABD6F0P0</accession>
<keyword evidence="16" id="KW-1185">Reference proteome</keyword>
<evidence type="ECO:0000256" key="7">
    <source>
        <dbReference type="ARBA" id="ARBA00023027"/>
    </source>
</evidence>
<dbReference type="PANTHER" id="PTHR11082">
    <property type="entry name" value="TRNA-DIHYDROURIDINE SYNTHASE"/>
    <property type="match status" value="1"/>
</dbReference>
<dbReference type="Gene3D" id="3.20.20.70">
    <property type="entry name" value="Aldolase class I"/>
    <property type="match status" value="1"/>
</dbReference>